<keyword evidence="1" id="KW-0812">Transmembrane</keyword>
<keyword evidence="3" id="KW-1185">Reference proteome</keyword>
<evidence type="ECO:0000313" key="3">
    <source>
        <dbReference type="Proteomes" id="UP001500466"/>
    </source>
</evidence>
<feature type="transmembrane region" description="Helical" evidence="1">
    <location>
        <begin position="51"/>
        <end position="67"/>
    </location>
</feature>
<evidence type="ECO:0000313" key="2">
    <source>
        <dbReference type="EMBL" id="GAA4970732.1"/>
    </source>
</evidence>
<keyword evidence="1" id="KW-0472">Membrane</keyword>
<sequence>MLYRLSGLRGLTARCRTRLSGPGGRAAVWGGLLVLVWLFAFAAHALHADPLSALVVFVGTASLLRAGSALLDRFVLAAGLLGGATITAALLFSVWPWHLEPAPIAGCAMTALLAVAFATGRRPKLPRKVLWSDAVILASGAASAITLAWPVARVGFKQSLPYLTAVGQGDRLRHFSLFDAIQQVGGYGFFHSDQAREIVLPGMEANYPSGTHMLYALGDVFARSSADPSTSTAAFHRYYWWAVIGYAFFVVCVTWACRWVAGPAVSDRRRAVVCAGVGAYLATGILMTGFWNESDAEMLGLGFFALAVALIARPPVKDADSALLLGALVVAVSFCYSLFLVPIALAGVAGLAVYRKRVRRSWRAYAAVAVVAVPVALLPAVLPKLVGTLNVGSHLLLAGPIVRMQRRFLAGLAIVAFLGLVRAGTRRSPAYRVMFGQLLAGAAALAVFWAYQVLSVGGTVYYFEKMLHAWTVLCLVALGPAVLWLRRAAPRPAAAASPRSSPALLRTRNAFGTVAAVVAAAILAGGLHWGRVQYDGRPGPDMNWGAVWASGRIQNPYADSLKVLYNAKFLGDGVPTMALLSDQHWVNVDASNTLAVLNHDYGRLQKTLYSLKDVDGIAPGEPLRPAPTGKALPYGDRSEVTERGVARLRRILAASPIPLRVVVWDPWVERELRKFAAERPDLGLRIVRVDRLGRPV</sequence>
<dbReference type="Proteomes" id="UP001500466">
    <property type="component" value="Unassembled WGS sequence"/>
</dbReference>
<feature type="transmembrane region" description="Helical" evidence="1">
    <location>
        <begin position="323"/>
        <end position="353"/>
    </location>
</feature>
<keyword evidence="1" id="KW-1133">Transmembrane helix</keyword>
<reference evidence="3" key="1">
    <citation type="journal article" date="2019" name="Int. J. Syst. Evol. Microbiol.">
        <title>The Global Catalogue of Microorganisms (GCM) 10K type strain sequencing project: providing services to taxonomists for standard genome sequencing and annotation.</title>
        <authorList>
            <consortium name="The Broad Institute Genomics Platform"/>
            <consortium name="The Broad Institute Genome Sequencing Center for Infectious Disease"/>
            <person name="Wu L."/>
            <person name="Ma J."/>
        </authorList>
    </citation>
    <scope>NUCLEOTIDE SEQUENCE [LARGE SCALE GENOMIC DNA]</scope>
    <source>
        <strain evidence="3">JCM 17986</strain>
    </source>
</reference>
<feature type="transmembrane region" description="Helical" evidence="1">
    <location>
        <begin position="469"/>
        <end position="489"/>
    </location>
</feature>
<feature type="transmembrane region" description="Helical" evidence="1">
    <location>
        <begin position="74"/>
        <end position="95"/>
    </location>
</feature>
<dbReference type="EMBL" id="BAABHS010000013">
    <property type="protein sequence ID" value="GAA4970732.1"/>
    <property type="molecule type" value="Genomic_DNA"/>
</dbReference>
<accession>A0ABP9HH49</accession>
<name>A0ABP9HH49_9ACTN</name>
<proteinExistence type="predicted"/>
<feature type="transmembrane region" description="Helical" evidence="1">
    <location>
        <begin position="406"/>
        <end position="425"/>
    </location>
</feature>
<gene>
    <name evidence="2" type="ORF">GCM10023205_40490</name>
</gene>
<feature type="transmembrane region" description="Helical" evidence="1">
    <location>
        <begin position="272"/>
        <end position="291"/>
    </location>
</feature>
<comment type="caution">
    <text evidence="2">The sequence shown here is derived from an EMBL/GenBank/DDBJ whole genome shotgun (WGS) entry which is preliminary data.</text>
</comment>
<feature type="transmembrane region" description="Helical" evidence="1">
    <location>
        <begin position="437"/>
        <end position="463"/>
    </location>
</feature>
<dbReference type="RefSeq" id="WP_345676968.1">
    <property type="nucleotide sequence ID" value="NZ_BAABHS010000013.1"/>
</dbReference>
<organism evidence="2 3">
    <name type="scientific">Yinghuangia aomiensis</name>
    <dbReference type="NCBI Taxonomy" id="676205"/>
    <lineage>
        <taxon>Bacteria</taxon>
        <taxon>Bacillati</taxon>
        <taxon>Actinomycetota</taxon>
        <taxon>Actinomycetes</taxon>
        <taxon>Kitasatosporales</taxon>
        <taxon>Streptomycetaceae</taxon>
        <taxon>Yinghuangia</taxon>
    </lineage>
</organism>
<evidence type="ECO:0000256" key="1">
    <source>
        <dbReference type="SAM" id="Phobius"/>
    </source>
</evidence>
<feature type="transmembrane region" description="Helical" evidence="1">
    <location>
        <begin position="510"/>
        <end position="530"/>
    </location>
</feature>
<feature type="transmembrane region" description="Helical" evidence="1">
    <location>
        <begin position="130"/>
        <end position="152"/>
    </location>
</feature>
<feature type="transmembrane region" description="Helical" evidence="1">
    <location>
        <begin position="26"/>
        <end position="45"/>
    </location>
</feature>
<feature type="transmembrane region" description="Helical" evidence="1">
    <location>
        <begin position="101"/>
        <end position="118"/>
    </location>
</feature>
<feature type="transmembrane region" description="Helical" evidence="1">
    <location>
        <begin position="238"/>
        <end position="260"/>
    </location>
</feature>
<feature type="transmembrane region" description="Helical" evidence="1">
    <location>
        <begin position="365"/>
        <end position="386"/>
    </location>
</feature>
<protein>
    <submittedName>
        <fullName evidence="2">Uncharacterized protein</fullName>
    </submittedName>
</protein>